<dbReference type="SUPFAM" id="SSF52200">
    <property type="entry name" value="Toll/Interleukin receptor TIR domain"/>
    <property type="match status" value="1"/>
</dbReference>
<dbReference type="PANTHER" id="PTHR47508">
    <property type="entry name" value="SAM DOMAIN-CONTAINING PROTEIN-RELATED"/>
    <property type="match status" value="1"/>
</dbReference>
<dbReference type="InterPro" id="IPR035897">
    <property type="entry name" value="Toll_tir_struct_dom_sf"/>
</dbReference>
<dbReference type="InterPro" id="IPR000157">
    <property type="entry name" value="TIR_dom"/>
</dbReference>
<name>A0A817TVW3_9BILA</name>
<reference evidence="2" key="1">
    <citation type="submission" date="2021-02" db="EMBL/GenBank/DDBJ databases">
        <authorList>
            <person name="Nowell W R."/>
        </authorList>
    </citation>
    <scope>NUCLEOTIDE SEQUENCE</scope>
</reference>
<sequence>MHSKLATRYASLIDHACSDDDHNMTCRYVALTILVYKTIFTILNENDARLYEPFVSRIYMNLNDDDKVLVHRMWVNACHIIGIQVPTVAADHIEQFLDYTFKKKDTSRVGVLLLGHRIWRNVYQMSGVDSLFDKSTAAIHQSLCLLVLVTPKYMRSIDCQRELSLANTLHKPILPLLLDEIHIRPPADLVLSLFLEKSYIDFRHSNVHGRWTEKQFHLLLSQLQQLTPNVQTNKPRHLLEMRKPTSASRHNGHIDQRPRRIFSAPIIPRSQACSLM</sequence>
<feature type="domain" description="TIR" evidence="1">
    <location>
        <begin position="115"/>
        <end position="212"/>
    </location>
</feature>
<organism evidence="2 3">
    <name type="scientific">Rotaria socialis</name>
    <dbReference type="NCBI Taxonomy" id="392032"/>
    <lineage>
        <taxon>Eukaryota</taxon>
        <taxon>Metazoa</taxon>
        <taxon>Spiralia</taxon>
        <taxon>Gnathifera</taxon>
        <taxon>Rotifera</taxon>
        <taxon>Eurotatoria</taxon>
        <taxon>Bdelloidea</taxon>
        <taxon>Philodinida</taxon>
        <taxon>Philodinidae</taxon>
        <taxon>Rotaria</taxon>
    </lineage>
</organism>
<protein>
    <recommendedName>
        <fullName evidence="1">TIR domain-containing protein</fullName>
    </recommendedName>
</protein>
<dbReference type="AlphaFoldDB" id="A0A817TVW3"/>
<proteinExistence type="predicted"/>
<evidence type="ECO:0000313" key="2">
    <source>
        <dbReference type="EMBL" id="CAF3324950.1"/>
    </source>
</evidence>
<dbReference type="Gene3D" id="3.40.50.10140">
    <property type="entry name" value="Toll/interleukin-1 receptor homology (TIR) domain"/>
    <property type="match status" value="1"/>
</dbReference>
<dbReference type="PANTHER" id="PTHR47508:SF1">
    <property type="entry name" value="NON-SPECIFIC SERINE_THREONINE PROTEIN KINASE"/>
    <property type="match status" value="1"/>
</dbReference>
<evidence type="ECO:0000259" key="1">
    <source>
        <dbReference type="Pfam" id="PF13676"/>
    </source>
</evidence>
<gene>
    <name evidence="2" type="ORF">FME351_LOCUS1791</name>
</gene>
<dbReference type="Pfam" id="PF13676">
    <property type="entry name" value="TIR_2"/>
    <property type="match status" value="1"/>
</dbReference>
<comment type="caution">
    <text evidence="2">The sequence shown here is derived from an EMBL/GenBank/DDBJ whole genome shotgun (WGS) entry which is preliminary data.</text>
</comment>
<dbReference type="GO" id="GO:0007165">
    <property type="term" value="P:signal transduction"/>
    <property type="evidence" value="ECO:0007669"/>
    <property type="project" value="InterPro"/>
</dbReference>
<dbReference type="EMBL" id="CAJNYU010000039">
    <property type="protein sequence ID" value="CAF3324950.1"/>
    <property type="molecule type" value="Genomic_DNA"/>
</dbReference>
<accession>A0A817TVW3</accession>
<dbReference type="Proteomes" id="UP000663869">
    <property type="component" value="Unassembled WGS sequence"/>
</dbReference>
<evidence type="ECO:0000313" key="3">
    <source>
        <dbReference type="Proteomes" id="UP000663869"/>
    </source>
</evidence>